<evidence type="ECO:0000313" key="1">
    <source>
        <dbReference type="EMBL" id="KHD84124.1"/>
    </source>
</evidence>
<proteinExistence type="predicted"/>
<organism evidence="1 2">
    <name type="scientific">Heyndrickxia ginsengihumi</name>
    <dbReference type="NCBI Taxonomy" id="363870"/>
    <lineage>
        <taxon>Bacteria</taxon>
        <taxon>Bacillati</taxon>
        <taxon>Bacillota</taxon>
        <taxon>Bacilli</taxon>
        <taxon>Bacillales</taxon>
        <taxon>Bacillaceae</taxon>
        <taxon>Heyndrickxia</taxon>
    </lineage>
</organism>
<gene>
    <name evidence="1" type="ORF">NG54_17560</name>
</gene>
<dbReference type="Proteomes" id="UP000030588">
    <property type="component" value="Unassembled WGS sequence"/>
</dbReference>
<evidence type="ECO:0000313" key="2">
    <source>
        <dbReference type="Proteomes" id="UP000030588"/>
    </source>
</evidence>
<comment type="caution">
    <text evidence="1">The sequence shown here is derived from an EMBL/GenBank/DDBJ whole genome shotgun (WGS) entry which is preliminary data.</text>
</comment>
<dbReference type="EMBL" id="JRUN01000098">
    <property type="protein sequence ID" value="KHD84124.1"/>
    <property type="molecule type" value="Genomic_DNA"/>
</dbReference>
<name>A0A0A6VC45_9BACI</name>
<sequence length="114" mass="11831">MLTLPTIASAASYSYSFNITSSVTGNTKHTLSAGTVKTTAKGNTYSADGGESSSKSKYQVGVQRFLTNYADPISANGSSYTKTIGSVNSGSYAVVVNKYSSTGYKVKGKGTINQ</sequence>
<dbReference type="RefSeq" id="WP_035356221.1">
    <property type="nucleotide sequence ID" value="NZ_JRUN01000098.1"/>
</dbReference>
<reference evidence="1 2" key="1">
    <citation type="submission" date="2014-10" db="EMBL/GenBank/DDBJ databases">
        <title>Draft genome of phytase producing Bacillus ginsengihumi strain M2.11.</title>
        <authorList>
            <person name="Toymentseva A."/>
            <person name="Boulygina E.A."/>
            <person name="Kazakov S.V."/>
            <person name="Kayumov I."/>
            <person name="Suleimanova A.D."/>
            <person name="Mardanova A.M."/>
            <person name="Maria S.N."/>
            <person name="Sergey M.Y."/>
            <person name="Sharipova M.R."/>
        </authorList>
    </citation>
    <scope>NUCLEOTIDE SEQUENCE [LARGE SCALE GENOMIC DNA]</scope>
    <source>
        <strain evidence="1 2">M2.11</strain>
    </source>
</reference>
<protein>
    <submittedName>
        <fullName evidence="1">Uncharacterized protein</fullName>
    </submittedName>
</protein>
<dbReference type="AlphaFoldDB" id="A0A0A6VC45"/>
<accession>A0A0A6VC45</accession>
<dbReference type="STRING" id="363870.NG54_17560"/>